<dbReference type="Proteomes" id="UP000255334">
    <property type="component" value="Unassembled WGS sequence"/>
</dbReference>
<name>A0A370XDC6_9GAMM</name>
<dbReference type="EMBL" id="QRBF01000001">
    <property type="protein sequence ID" value="RDS86221.1"/>
    <property type="molecule type" value="Genomic_DNA"/>
</dbReference>
<comment type="caution">
    <text evidence="2">The sequence shown here is derived from an EMBL/GenBank/DDBJ whole genome shotgun (WGS) entry which is preliminary data.</text>
</comment>
<feature type="signal peptide" evidence="1">
    <location>
        <begin position="1"/>
        <end position="24"/>
    </location>
</feature>
<dbReference type="RefSeq" id="WP_115476472.1">
    <property type="nucleotide sequence ID" value="NZ_QRBF01000001.1"/>
</dbReference>
<evidence type="ECO:0000313" key="2">
    <source>
        <dbReference type="EMBL" id="RDS86221.1"/>
    </source>
</evidence>
<evidence type="ECO:0000313" key="3">
    <source>
        <dbReference type="Proteomes" id="UP000255334"/>
    </source>
</evidence>
<sequence>MSARRVAAIGCVLWMASTATSVCAQSENEWTAEQAAAAQKSDKIMAQANAHKGLLAQYLVLRQAYASDNSRAFRMIFGQYVSWYQSFLGDYPLAVKSFSIAQPAQPDDHPSPLTTGIYTARPAVEAIPELARHYRIVLFNEAHNVALTRSLTVQLLSRLREEGFDYFAAETLVQSDTALASRGYPTDDSGFYTEEPVYAEMVRTALKLGFKVVAYEATSSALSGDAREAEQARHIYEQVFAHDPKARLIVNAGYDHIVTSGPYLGGKSMAEYLSALAKEPMLSVEQTMLYPRPSSNDDHPYYTTVMQKLHPDEPIVFVDAKGKPWSLRPGYDISVFFPPIKLEHGRPGWLSLGGLRRPYPVTADNCRAHYPCLVEARYDNEGADAIPADRMLLEQVPLGLSDTHIAVYSSNQGVPSSDLYLRPGKYQVSFETDNDRVIHREDIVVPEASH</sequence>
<evidence type="ECO:0000256" key="1">
    <source>
        <dbReference type="SAM" id="SignalP"/>
    </source>
</evidence>
<accession>A0A370XDC6</accession>
<keyword evidence="3" id="KW-1185">Reference proteome</keyword>
<feature type="chain" id="PRO_5016579828" evidence="1">
    <location>
        <begin position="25"/>
        <end position="450"/>
    </location>
</feature>
<organism evidence="2 3">
    <name type="scientific">Dyella psychrodurans</name>
    <dbReference type="NCBI Taxonomy" id="1927960"/>
    <lineage>
        <taxon>Bacteria</taxon>
        <taxon>Pseudomonadati</taxon>
        <taxon>Pseudomonadota</taxon>
        <taxon>Gammaproteobacteria</taxon>
        <taxon>Lysobacterales</taxon>
        <taxon>Rhodanobacteraceae</taxon>
        <taxon>Dyella</taxon>
    </lineage>
</organism>
<proteinExistence type="predicted"/>
<gene>
    <name evidence="2" type="ORF">DWU99_02860</name>
</gene>
<dbReference type="OrthoDB" id="277629at2"/>
<reference evidence="2 3" key="1">
    <citation type="submission" date="2018-07" db="EMBL/GenBank/DDBJ databases">
        <title>Dyella monticola sp. nov. and Dyella psychrodurans sp. nov. isolated from monsoon evergreen broad-leaved forest soil of Dinghu Mountain, China.</title>
        <authorList>
            <person name="Gao Z."/>
            <person name="Qiu L."/>
        </authorList>
    </citation>
    <scope>NUCLEOTIDE SEQUENCE [LARGE SCALE GENOMIC DNA]</scope>
    <source>
        <strain evidence="2 3">4MSK11</strain>
    </source>
</reference>
<protein>
    <submittedName>
        <fullName evidence="2">Uncharacterized protein</fullName>
    </submittedName>
</protein>
<keyword evidence="1" id="KW-0732">Signal</keyword>
<dbReference type="AlphaFoldDB" id="A0A370XDC6"/>